<evidence type="ECO:0000313" key="2">
    <source>
        <dbReference type="EMBL" id="GAH50170.1"/>
    </source>
</evidence>
<sequence>MKKRLNITIDEELYKKVRALSFFRNESISEIIRRSLKAWIDKKIGKKENLILSAKDEKEILEILASDEFITSEEAKEILDL</sequence>
<gene>
    <name evidence="2" type="ORF">S03H2_29646</name>
</gene>
<dbReference type="Gene3D" id="1.10.1220.10">
    <property type="entry name" value="Met repressor-like"/>
    <property type="match status" value="1"/>
</dbReference>
<protein>
    <recommendedName>
        <fullName evidence="1">Ribbon-helix-helix protein CopG domain-containing protein</fullName>
    </recommendedName>
</protein>
<feature type="domain" description="Ribbon-helix-helix protein CopG" evidence="1">
    <location>
        <begin position="3"/>
        <end position="43"/>
    </location>
</feature>
<dbReference type="EMBL" id="BARU01017905">
    <property type="protein sequence ID" value="GAH50170.1"/>
    <property type="molecule type" value="Genomic_DNA"/>
</dbReference>
<dbReference type="GO" id="GO:0006355">
    <property type="term" value="P:regulation of DNA-templated transcription"/>
    <property type="evidence" value="ECO:0007669"/>
    <property type="project" value="InterPro"/>
</dbReference>
<accession>X1GZ97</accession>
<dbReference type="Pfam" id="PF01402">
    <property type="entry name" value="RHH_1"/>
    <property type="match status" value="1"/>
</dbReference>
<proteinExistence type="predicted"/>
<evidence type="ECO:0000259" key="1">
    <source>
        <dbReference type="Pfam" id="PF01402"/>
    </source>
</evidence>
<comment type="caution">
    <text evidence="2">The sequence shown here is derived from an EMBL/GenBank/DDBJ whole genome shotgun (WGS) entry which is preliminary data.</text>
</comment>
<dbReference type="AlphaFoldDB" id="X1GZ97"/>
<dbReference type="InterPro" id="IPR013321">
    <property type="entry name" value="Arc_rbn_hlx_hlx"/>
</dbReference>
<dbReference type="InterPro" id="IPR002145">
    <property type="entry name" value="CopG"/>
</dbReference>
<reference evidence="2" key="1">
    <citation type="journal article" date="2014" name="Front. Microbiol.">
        <title>High frequency of phylogenetically diverse reductive dehalogenase-homologous genes in deep subseafloor sedimentary metagenomes.</title>
        <authorList>
            <person name="Kawai M."/>
            <person name="Futagami T."/>
            <person name="Toyoda A."/>
            <person name="Takaki Y."/>
            <person name="Nishi S."/>
            <person name="Hori S."/>
            <person name="Arai W."/>
            <person name="Tsubouchi T."/>
            <person name="Morono Y."/>
            <person name="Uchiyama I."/>
            <person name="Ito T."/>
            <person name="Fujiyama A."/>
            <person name="Inagaki F."/>
            <person name="Takami H."/>
        </authorList>
    </citation>
    <scope>NUCLEOTIDE SEQUENCE</scope>
    <source>
        <strain evidence="2">Expedition CK06-06</strain>
    </source>
</reference>
<dbReference type="InterPro" id="IPR010985">
    <property type="entry name" value="Ribbon_hlx_hlx"/>
</dbReference>
<organism evidence="2">
    <name type="scientific">marine sediment metagenome</name>
    <dbReference type="NCBI Taxonomy" id="412755"/>
    <lineage>
        <taxon>unclassified sequences</taxon>
        <taxon>metagenomes</taxon>
        <taxon>ecological metagenomes</taxon>
    </lineage>
</organism>
<name>X1GZ97_9ZZZZ</name>
<dbReference type="SUPFAM" id="SSF47598">
    <property type="entry name" value="Ribbon-helix-helix"/>
    <property type="match status" value="1"/>
</dbReference>